<gene>
    <name evidence="1" type="ORF">D9615_005555</name>
</gene>
<accession>A0A8H5HER9</accession>
<comment type="caution">
    <text evidence="1">The sequence shown here is derived from an EMBL/GenBank/DDBJ whole genome shotgun (WGS) entry which is preliminary data.</text>
</comment>
<name>A0A8H5HER9_9AGAR</name>
<sequence length="302" mass="33622">MWDAEDINQLLFQLLEAVSDASGPPKKIYLRFQDAPDIDPLLPFATFLLQLSSVSLASSQAAKAVGSFLFDRLSNQDEPSLAYHLLLQVCINAEDRNPFEDGNPFEDRNPFEGVTHRPRTIVSLPDDVSQWKFSWILSCVAYEGEYWNVLIETLSQSREGIRNASILRLVYCVLGISSSGPNSQPIDQHLLSGFHLACRQGAKSTVGIVEKDPVELTLRFLLRAVGDAPSLRMAFGSADNFLVIIQPCLQSDAASAREVLQLVVGEVLDGFVESEAPKPDAERVRLCWEIYKLIRGDMHDQD</sequence>
<dbReference type="Proteomes" id="UP000565441">
    <property type="component" value="Unassembled WGS sequence"/>
</dbReference>
<evidence type="ECO:0000313" key="1">
    <source>
        <dbReference type="EMBL" id="KAF5381660.1"/>
    </source>
</evidence>
<dbReference type="OrthoDB" id="3001418at2759"/>
<protein>
    <submittedName>
        <fullName evidence="1">Uncharacterized protein</fullName>
    </submittedName>
</protein>
<evidence type="ECO:0000313" key="2">
    <source>
        <dbReference type="Proteomes" id="UP000565441"/>
    </source>
</evidence>
<reference evidence="1 2" key="1">
    <citation type="journal article" date="2020" name="ISME J.">
        <title>Uncovering the hidden diversity of litter-decomposition mechanisms in mushroom-forming fungi.</title>
        <authorList>
            <person name="Floudas D."/>
            <person name="Bentzer J."/>
            <person name="Ahren D."/>
            <person name="Johansson T."/>
            <person name="Persson P."/>
            <person name="Tunlid A."/>
        </authorList>
    </citation>
    <scope>NUCLEOTIDE SEQUENCE [LARGE SCALE GENOMIC DNA]</scope>
    <source>
        <strain evidence="1 2">CBS 661.87</strain>
    </source>
</reference>
<dbReference type="AlphaFoldDB" id="A0A8H5HER9"/>
<keyword evidence="2" id="KW-1185">Reference proteome</keyword>
<organism evidence="1 2">
    <name type="scientific">Tricholomella constricta</name>
    <dbReference type="NCBI Taxonomy" id="117010"/>
    <lineage>
        <taxon>Eukaryota</taxon>
        <taxon>Fungi</taxon>
        <taxon>Dikarya</taxon>
        <taxon>Basidiomycota</taxon>
        <taxon>Agaricomycotina</taxon>
        <taxon>Agaricomycetes</taxon>
        <taxon>Agaricomycetidae</taxon>
        <taxon>Agaricales</taxon>
        <taxon>Tricholomatineae</taxon>
        <taxon>Lyophyllaceae</taxon>
        <taxon>Tricholomella</taxon>
    </lineage>
</organism>
<dbReference type="EMBL" id="JAACJP010000010">
    <property type="protein sequence ID" value="KAF5381660.1"/>
    <property type="molecule type" value="Genomic_DNA"/>
</dbReference>
<proteinExistence type="predicted"/>